<sequence length="1274" mass="137531">MSSLIQAAAEEDTPTPPTPTTPSSALFRRITLERGGTPSSVSASARKARRLKRRLAFYPSTASTTTTSSSSSTAPKSPSPEKSWDHAEERRAIEEERQRIRSLEASLEIREAEARELAGRLTLIGQEIAQREARNEEGGAALEKEHSRLVAAHEALLQDHEMARGAAARYRSRCEDMEAKLDSADATLSALEERRRADVEDLAEARAQAARLEEERTAAELAREELEAEAKAARVAANRSKLQVRTLESSLSQTEQSASELRDRLTLLDDQARTREGALESIRREVRAKEMEREAAEAAARTLSEQLTGFQEVERELRDRLDQEVAVRRSLEHEVEGLQHRIEEVDHMGGGAPPLGSSMDPAFAGLDHGSDPMGGSIDPGNSLGSSFAAELSTTSLSNELGGFFDPGPHPEPPDHGHSRGPAEPIPPLFTESAGDLTGLSSSSSPPTTPEYGDPDLGIHHPTPSRGRRKEAGVIGQLKARLRDAKTAREEASRELDSAVQELTTARERAAGAEQAVESERLRAAGAEAALEDARSGRAQAQQEAKEATDRATRLEGALEEARREAGEGAAGAAERLAEAEKEVASVREELAGAEGRLAGAEGKAAHLQKAVEEREAALARAAAECEAVRAALRDTEARAAREREDAAGLLSRVTEEKRALASRLAGAEEAKAEAGAALRKERRARMSGESEVGGVGELVSRVEGSLQALAGTRERAKDRSKGWEQRVRGCGTEVSSLLSRLQGLEAGAGAGAVAEATREADVSRSAHQLAIEALEGERARMTRTQEEMEGRERRLQELTTAIQALEGVMDEAIFKDIPSTPPQDPSLPSTEDVSEQDIQGILEDIHQLQQHNHQVKDQDDEAFTGPVRSLWLRVHSTHSRLLSQAAGVTRQIKGLQVELSDQSSSITRSTSLLEARALELAYEESRRDKIIAWVGRWRERGAVRIVKVKPGSKPAKTTDSDKSGDADKSEDPKKPQGLEEERVLQVLRENRRLQARLEVCQGKVDGLIQRYRKAQAEASLVKPSHTMGTGLARSPVRSGPHRSSSPSATSLSSPCNSNSSSTSNSSSSSRTSPSPPSSGISSSFRPRRRSPLVREDRRRPGSPGRHPSSSPPTLSSRTRAMSVSGPIPSSSTSSSGKRKESEGSLLMGRKVAFLSSSPQRPLIPGGIVLRGAFSVLSGSGSGSGSPTPSPRRAPSTLQSNLHRGPQAAVVKRGSTLKKRLSRPSGEKKEKKKVTMKDEEESEKKEEPEEEKKKPEENESEKEGPEEQNGTLIVA</sequence>
<dbReference type="EMBL" id="KZ988190">
    <property type="protein sequence ID" value="RKP12830.1"/>
    <property type="molecule type" value="Genomic_DNA"/>
</dbReference>
<evidence type="ECO:0000256" key="2">
    <source>
        <dbReference type="SAM" id="MobiDB-lite"/>
    </source>
</evidence>
<feature type="compositionally biased region" description="Basic and acidic residues" evidence="2">
    <location>
        <begin position="1224"/>
        <end position="1264"/>
    </location>
</feature>
<name>A0A4P9Y4T4_9FUNG</name>
<organism evidence="3 4">
    <name type="scientific">Piptocephalis cylindrospora</name>
    <dbReference type="NCBI Taxonomy" id="1907219"/>
    <lineage>
        <taxon>Eukaryota</taxon>
        <taxon>Fungi</taxon>
        <taxon>Fungi incertae sedis</taxon>
        <taxon>Zoopagomycota</taxon>
        <taxon>Zoopagomycotina</taxon>
        <taxon>Zoopagomycetes</taxon>
        <taxon>Zoopagales</taxon>
        <taxon>Piptocephalidaceae</taxon>
        <taxon>Piptocephalis</taxon>
    </lineage>
</organism>
<evidence type="ECO:0000256" key="1">
    <source>
        <dbReference type="SAM" id="Coils"/>
    </source>
</evidence>
<feature type="compositionally biased region" description="Basic and acidic residues" evidence="2">
    <location>
        <begin position="543"/>
        <end position="553"/>
    </location>
</feature>
<feature type="coiled-coil region" evidence="1">
    <location>
        <begin position="771"/>
        <end position="808"/>
    </location>
</feature>
<feature type="region of interest" description="Disordered" evidence="2">
    <location>
        <begin position="1"/>
        <end position="96"/>
    </location>
</feature>
<feature type="region of interest" description="Disordered" evidence="2">
    <location>
        <begin position="1017"/>
        <end position="1143"/>
    </location>
</feature>
<keyword evidence="1" id="KW-0175">Coiled coil</keyword>
<keyword evidence="4" id="KW-1185">Reference proteome</keyword>
<feature type="compositionally biased region" description="Basic and acidic residues" evidence="2">
    <location>
        <begin position="480"/>
        <end position="496"/>
    </location>
</feature>
<feature type="region of interest" description="Disordered" evidence="2">
    <location>
        <begin position="347"/>
        <end position="576"/>
    </location>
</feature>
<feature type="compositionally biased region" description="Low complexity" evidence="2">
    <location>
        <begin position="1184"/>
        <end position="1196"/>
    </location>
</feature>
<dbReference type="OrthoDB" id="10609928at2759"/>
<dbReference type="Proteomes" id="UP000267251">
    <property type="component" value="Unassembled WGS sequence"/>
</dbReference>
<feature type="compositionally biased region" description="Low complexity" evidence="2">
    <location>
        <begin position="59"/>
        <end position="76"/>
    </location>
</feature>
<feature type="region of interest" description="Disordered" evidence="2">
    <location>
        <begin position="948"/>
        <end position="981"/>
    </location>
</feature>
<feature type="compositionally biased region" description="Low complexity" evidence="2">
    <location>
        <begin position="1033"/>
        <end position="1084"/>
    </location>
</feature>
<gene>
    <name evidence="3" type="ORF">BJ684DRAFT_20648</name>
</gene>
<proteinExistence type="predicted"/>
<dbReference type="AlphaFoldDB" id="A0A4P9Y4T4"/>
<feature type="compositionally biased region" description="Basic and acidic residues" evidence="2">
    <location>
        <begin position="956"/>
        <end position="981"/>
    </location>
</feature>
<feature type="compositionally biased region" description="Low complexity" evidence="2">
    <location>
        <begin position="1101"/>
        <end position="1135"/>
    </location>
</feature>
<dbReference type="PANTHER" id="PTHR23159">
    <property type="entry name" value="CENTROSOMAL PROTEIN 2"/>
    <property type="match status" value="1"/>
</dbReference>
<dbReference type="PANTHER" id="PTHR23159:SF60">
    <property type="entry name" value="SPINDLE ASSEMBLY ABNORMAL PROTEIN 4"/>
    <property type="match status" value="1"/>
</dbReference>
<evidence type="ECO:0000313" key="3">
    <source>
        <dbReference type="EMBL" id="RKP12830.1"/>
    </source>
</evidence>
<feature type="compositionally biased region" description="Basic residues" evidence="2">
    <location>
        <begin position="46"/>
        <end position="55"/>
    </location>
</feature>
<reference evidence="4" key="1">
    <citation type="journal article" date="2018" name="Nat. Microbiol.">
        <title>Leveraging single-cell genomics to expand the fungal tree of life.</title>
        <authorList>
            <person name="Ahrendt S.R."/>
            <person name="Quandt C.A."/>
            <person name="Ciobanu D."/>
            <person name="Clum A."/>
            <person name="Salamov A."/>
            <person name="Andreopoulos B."/>
            <person name="Cheng J.F."/>
            <person name="Woyke T."/>
            <person name="Pelin A."/>
            <person name="Henrissat B."/>
            <person name="Reynolds N.K."/>
            <person name="Benny G.L."/>
            <person name="Smith M.E."/>
            <person name="James T.Y."/>
            <person name="Grigoriev I.V."/>
        </authorList>
    </citation>
    <scope>NUCLEOTIDE SEQUENCE [LARGE SCALE GENOMIC DNA]</scope>
</reference>
<feature type="compositionally biased region" description="Basic and acidic residues" evidence="2">
    <location>
        <begin position="82"/>
        <end position="96"/>
    </location>
</feature>
<feature type="region of interest" description="Disordered" evidence="2">
    <location>
        <begin position="1174"/>
        <end position="1274"/>
    </location>
</feature>
<evidence type="ECO:0000313" key="4">
    <source>
        <dbReference type="Proteomes" id="UP000267251"/>
    </source>
</evidence>
<protein>
    <submittedName>
        <fullName evidence="3">Uncharacterized protein</fullName>
    </submittedName>
</protein>
<accession>A0A4P9Y4T4</accession>